<evidence type="ECO:0000256" key="2">
    <source>
        <dbReference type="HAMAP-Rule" id="MF_00055"/>
    </source>
</evidence>
<dbReference type="EMBL" id="MUXF01000001">
    <property type="protein sequence ID" value="PUE67582.1"/>
    <property type="molecule type" value="Genomic_DNA"/>
</dbReference>
<sequence>MTIRKAVVSGSFYPNDKDEILKYIEHFNSVDLKLNGFENIKAIIVPHAGYVYSGFTANLAYKLACKKSFKRVIIIGVSHRVFLNGASVALYDEYETPLGNLKIDKDFSQKLINKFDFLNFDAECEFEHSTETQMPFIRHYFEDIKIVEIVYGDIDYKDLEKVIEDILKNDENLIVISSDLSHFYTQEEAQKLDNICLNAIEKQNLELFNHCEACGKTGLESIIDFSIKNKLKTKVLHYCTSANFSNDKSRVVGYTSALIGD</sequence>
<comment type="caution">
    <text evidence="3">The sequence shown here is derived from an EMBL/GenBank/DDBJ whole genome shotgun (WGS) entry which is preliminary data.</text>
</comment>
<evidence type="ECO:0000256" key="1">
    <source>
        <dbReference type="ARBA" id="ARBA00006315"/>
    </source>
</evidence>
<dbReference type="Gene3D" id="3.40.830.10">
    <property type="entry name" value="LigB-like"/>
    <property type="match status" value="1"/>
</dbReference>
<dbReference type="Proteomes" id="UP000251311">
    <property type="component" value="Unassembled WGS sequence"/>
</dbReference>
<keyword evidence="4" id="KW-1185">Reference proteome</keyword>
<accession>A0ABX5JJM5</accession>
<proteinExistence type="inferred from homology"/>
<dbReference type="HAMAP" id="MF_00055">
    <property type="entry name" value="MEMO1"/>
    <property type="match status" value="1"/>
</dbReference>
<dbReference type="Pfam" id="PF01875">
    <property type="entry name" value="Memo"/>
    <property type="match status" value="1"/>
</dbReference>
<reference evidence="3 4" key="1">
    <citation type="submission" date="2017-02" db="EMBL/GenBank/DDBJ databases">
        <title>Arcobacter lacus sp. nov., a new species isolated from reclaimed water.</title>
        <authorList>
            <person name="Figueras M.J."/>
            <person name="Perez-Cataluna A."/>
            <person name="Salas-Masso N."/>
        </authorList>
    </citation>
    <scope>NUCLEOTIDE SEQUENCE [LARGE SCALE GENOMIC DNA]</scope>
    <source>
        <strain evidence="3 4">RW43-9</strain>
    </source>
</reference>
<dbReference type="PANTHER" id="PTHR11060">
    <property type="entry name" value="PROTEIN MEMO1"/>
    <property type="match status" value="1"/>
</dbReference>
<comment type="similarity">
    <text evidence="1 2">Belongs to the MEMO1 family.</text>
</comment>
<gene>
    <name evidence="3" type="ORF">B0175_00935</name>
</gene>
<dbReference type="CDD" id="cd07361">
    <property type="entry name" value="MEMO_like"/>
    <property type="match status" value="1"/>
</dbReference>
<evidence type="ECO:0000313" key="3">
    <source>
        <dbReference type="EMBL" id="PUE67582.1"/>
    </source>
</evidence>
<dbReference type="NCBIfam" id="TIGR04336">
    <property type="entry name" value="AmmeMemoSam_B"/>
    <property type="match status" value="1"/>
</dbReference>
<dbReference type="PANTHER" id="PTHR11060:SF0">
    <property type="entry name" value="PROTEIN MEMO1"/>
    <property type="match status" value="1"/>
</dbReference>
<name>A0ABX5JJM5_9BACT</name>
<evidence type="ECO:0000313" key="4">
    <source>
        <dbReference type="Proteomes" id="UP000251311"/>
    </source>
</evidence>
<dbReference type="InterPro" id="IPR002737">
    <property type="entry name" value="MEMO1_fam"/>
</dbReference>
<dbReference type="RefSeq" id="WP_108526869.1">
    <property type="nucleotide sequence ID" value="NZ_MUXF01000001.1"/>
</dbReference>
<protein>
    <recommendedName>
        <fullName evidence="2">MEMO1 family protein B0175_00935</fullName>
    </recommendedName>
</protein>
<organism evidence="3 4">
    <name type="scientific">Arcobacter lacus</name>
    <dbReference type="NCBI Taxonomy" id="1912876"/>
    <lineage>
        <taxon>Bacteria</taxon>
        <taxon>Pseudomonadati</taxon>
        <taxon>Campylobacterota</taxon>
        <taxon>Epsilonproteobacteria</taxon>
        <taxon>Campylobacterales</taxon>
        <taxon>Arcobacteraceae</taxon>
        <taxon>Arcobacter</taxon>
    </lineage>
</organism>